<feature type="coiled-coil region" evidence="1">
    <location>
        <begin position="231"/>
        <end position="258"/>
    </location>
</feature>
<evidence type="ECO:0000313" key="3">
    <source>
        <dbReference type="EMBL" id="CAG8640786.1"/>
    </source>
</evidence>
<sequence>MSTKSKKRKSQAPKEDVQTVNVGTSKNKEEIVPPFQREPSAVLMEGVEHTKVIPGMEVISETASIEEIKNNWSREHVILFLKLKKEKKELDIENQDIKIIENNREIVQDAVNKAVNEKSFEVISVSKLSWTKMNKIEKAIGLNTMRVSVEDFPDTSIIKCNGFKWDMEKDEDKQMQDVKNWFKNVLNLEEGYSIEDVHKSTKKEVTLDKARTILRSGFDIAIGPSRTECIYIETKKKLQELKAEEAQAKGELLIANADVALDVLVVLTDCNDRWTFFFITKSEEGSVEKYYIVTAYIDNREKALGLIKAFVIEQGIQFDKIMGTNKRSLEKEEINVRGPFSKKAKFIEDVEFCDERMLDMIPDMTDNELRRMFTRWRLRALEKSVPISEKPIIQQYISEYSDDYEKHVTSIYS</sequence>
<name>A0A9N9DH00_9GLOM</name>
<comment type="caution">
    <text evidence="3">The sequence shown here is derived from an EMBL/GenBank/DDBJ whole genome shotgun (WGS) entry which is preliminary data.</text>
</comment>
<feature type="coiled-coil region" evidence="1">
    <location>
        <begin position="83"/>
        <end position="117"/>
    </location>
</feature>
<dbReference type="EMBL" id="CAJVQA010006447">
    <property type="protein sequence ID" value="CAG8640786.1"/>
    <property type="molecule type" value="Genomic_DNA"/>
</dbReference>
<dbReference type="AlphaFoldDB" id="A0A9N9DH00"/>
<accession>A0A9N9DH00</accession>
<feature type="compositionally biased region" description="Basic residues" evidence="2">
    <location>
        <begin position="1"/>
        <end position="11"/>
    </location>
</feature>
<organism evidence="3 4">
    <name type="scientific">Cetraspora pellucida</name>
    <dbReference type="NCBI Taxonomy" id="1433469"/>
    <lineage>
        <taxon>Eukaryota</taxon>
        <taxon>Fungi</taxon>
        <taxon>Fungi incertae sedis</taxon>
        <taxon>Mucoromycota</taxon>
        <taxon>Glomeromycotina</taxon>
        <taxon>Glomeromycetes</taxon>
        <taxon>Diversisporales</taxon>
        <taxon>Gigasporaceae</taxon>
        <taxon>Cetraspora</taxon>
    </lineage>
</organism>
<dbReference type="OrthoDB" id="2437677at2759"/>
<keyword evidence="1" id="KW-0175">Coiled coil</keyword>
<keyword evidence="4" id="KW-1185">Reference proteome</keyword>
<proteinExistence type="predicted"/>
<protein>
    <submittedName>
        <fullName evidence="3">14498_t:CDS:1</fullName>
    </submittedName>
</protein>
<evidence type="ECO:0000256" key="1">
    <source>
        <dbReference type="SAM" id="Coils"/>
    </source>
</evidence>
<evidence type="ECO:0000256" key="2">
    <source>
        <dbReference type="SAM" id="MobiDB-lite"/>
    </source>
</evidence>
<gene>
    <name evidence="3" type="ORF">CPELLU_LOCUS8847</name>
</gene>
<reference evidence="3" key="1">
    <citation type="submission" date="2021-06" db="EMBL/GenBank/DDBJ databases">
        <authorList>
            <person name="Kallberg Y."/>
            <person name="Tangrot J."/>
            <person name="Rosling A."/>
        </authorList>
    </citation>
    <scope>NUCLEOTIDE SEQUENCE</scope>
    <source>
        <strain evidence="3">FL966</strain>
    </source>
</reference>
<dbReference type="Proteomes" id="UP000789759">
    <property type="component" value="Unassembled WGS sequence"/>
</dbReference>
<feature type="region of interest" description="Disordered" evidence="2">
    <location>
        <begin position="1"/>
        <end position="30"/>
    </location>
</feature>
<evidence type="ECO:0000313" key="4">
    <source>
        <dbReference type="Proteomes" id="UP000789759"/>
    </source>
</evidence>